<dbReference type="AlphaFoldDB" id="D8SYY9"/>
<protein>
    <submittedName>
        <fullName evidence="1">Uncharacterized protein</fullName>
    </submittedName>
</protein>
<name>D8SYY9_SELML</name>
<keyword evidence="2" id="KW-1185">Reference proteome</keyword>
<organism evidence="2">
    <name type="scientific">Selaginella moellendorffii</name>
    <name type="common">Spikemoss</name>
    <dbReference type="NCBI Taxonomy" id="88036"/>
    <lineage>
        <taxon>Eukaryota</taxon>
        <taxon>Viridiplantae</taxon>
        <taxon>Streptophyta</taxon>
        <taxon>Embryophyta</taxon>
        <taxon>Tracheophyta</taxon>
        <taxon>Lycopodiopsida</taxon>
        <taxon>Selaginellales</taxon>
        <taxon>Selaginellaceae</taxon>
        <taxon>Selaginella</taxon>
    </lineage>
</organism>
<evidence type="ECO:0000313" key="2">
    <source>
        <dbReference type="Proteomes" id="UP000001514"/>
    </source>
</evidence>
<accession>D8SYY9</accession>
<dbReference type="KEGG" id="smo:SELMODRAFT_427232"/>
<dbReference type="InParanoid" id="D8SYY9"/>
<sequence length="107" mass="11979">MNSDIWADIARATSTRAFVPGDHHCCLPTTSGPTQKYLLLWKIIDRLDGWKIIDRLDGSSDFRPGPSRQCSPPSFTASPRDDAVVHRQQFDFGVATSWLDHRGTHTA</sequence>
<evidence type="ECO:0000313" key="1">
    <source>
        <dbReference type="EMBL" id="EFJ10396.1"/>
    </source>
</evidence>
<gene>
    <name evidence="1" type="ORF">SELMODRAFT_427232</name>
</gene>
<proteinExistence type="predicted"/>
<reference evidence="1 2" key="1">
    <citation type="journal article" date="2011" name="Science">
        <title>The Selaginella genome identifies genetic changes associated with the evolution of vascular plants.</title>
        <authorList>
            <person name="Banks J.A."/>
            <person name="Nishiyama T."/>
            <person name="Hasebe M."/>
            <person name="Bowman J.L."/>
            <person name="Gribskov M."/>
            <person name="dePamphilis C."/>
            <person name="Albert V.A."/>
            <person name="Aono N."/>
            <person name="Aoyama T."/>
            <person name="Ambrose B.A."/>
            <person name="Ashton N.W."/>
            <person name="Axtell M.J."/>
            <person name="Barker E."/>
            <person name="Barker M.S."/>
            <person name="Bennetzen J.L."/>
            <person name="Bonawitz N.D."/>
            <person name="Chapple C."/>
            <person name="Cheng C."/>
            <person name="Correa L.G."/>
            <person name="Dacre M."/>
            <person name="DeBarry J."/>
            <person name="Dreyer I."/>
            <person name="Elias M."/>
            <person name="Engstrom E.M."/>
            <person name="Estelle M."/>
            <person name="Feng L."/>
            <person name="Finet C."/>
            <person name="Floyd S.K."/>
            <person name="Frommer W.B."/>
            <person name="Fujita T."/>
            <person name="Gramzow L."/>
            <person name="Gutensohn M."/>
            <person name="Harholt J."/>
            <person name="Hattori M."/>
            <person name="Heyl A."/>
            <person name="Hirai T."/>
            <person name="Hiwatashi Y."/>
            <person name="Ishikawa M."/>
            <person name="Iwata M."/>
            <person name="Karol K.G."/>
            <person name="Koehler B."/>
            <person name="Kolukisaoglu U."/>
            <person name="Kubo M."/>
            <person name="Kurata T."/>
            <person name="Lalonde S."/>
            <person name="Li K."/>
            <person name="Li Y."/>
            <person name="Litt A."/>
            <person name="Lyons E."/>
            <person name="Manning G."/>
            <person name="Maruyama T."/>
            <person name="Michael T.P."/>
            <person name="Mikami K."/>
            <person name="Miyazaki S."/>
            <person name="Morinaga S."/>
            <person name="Murata T."/>
            <person name="Mueller-Roeber B."/>
            <person name="Nelson D.R."/>
            <person name="Obara M."/>
            <person name="Oguri Y."/>
            <person name="Olmstead R.G."/>
            <person name="Onodera N."/>
            <person name="Petersen B.L."/>
            <person name="Pils B."/>
            <person name="Prigge M."/>
            <person name="Rensing S.A."/>
            <person name="Riano-Pachon D.M."/>
            <person name="Roberts A.W."/>
            <person name="Sato Y."/>
            <person name="Scheller H.V."/>
            <person name="Schulz B."/>
            <person name="Schulz C."/>
            <person name="Shakirov E.V."/>
            <person name="Shibagaki N."/>
            <person name="Shinohara N."/>
            <person name="Shippen D.E."/>
            <person name="Soerensen I."/>
            <person name="Sotooka R."/>
            <person name="Sugimoto N."/>
            <person name="Sugita M."/>
            <person name="Sumikawa N."/>
            <person name="Tanurdzic M."/>
            <person name="Theissen G."/>
            <person name="Ulvskov P."/>
            <person name="Wakazuki S."/>
            <person name="Weng J.K."/>
            <person name="Willats W.W."/>
            <person name="Wipf D."/>
            <person name="Wolf P.G."/>
            <person name="Yang L."/>
            <person name="Zimmer A.D."/>
            <person name="Zhu Q."/>
            <person name="Mitros T."/>
            <person name="Hellsten U."/>
            <person name="Loque D."/>
            <person name="Otillar R."/>
            <person name="Salamov A."/>
            <person name="Schmutz J."/>
            <person name="Shapiro H."/>
            <person name="Lindquist E."/>
            <person name="Lucas S."/>
            <person name="Rokhsar D."/>
            <person name="Grigoriev I.V."/>
        </authorList>
    </citation>
    <scope>NUCLEOTIDE SEQUENCE [LARGE SCALE GENOMIC DNA]</scope>
</reference>
<dbReference type="Proteomes" id="UP000001514">
    <property type="component" value="Unassembled WGS sequence"/>
</dbReference>
<dbReference type="Gramene" id="EFJ10396">
    <property type="protein sequence ID" value="EFJ10396"/>
    <property type="gene ID" value="SELMODRAFT_427232"/>
</dbReference>
<dbReference type="EMBL" id="GL377654">
    <property type="protein sequence ID" value="EFJ10396.1"/>
    <property type="molecule type" value="Genomic_DNA"/>
</dbReference>
<dbReference type="HOGENOM" id="CLU_2214558_0_0_1"/>